<evidence type="ECO:0000259" key="8">
    <source>
        <dbReference type="PROSITE" id="PS50928"/>
    </source>
</evidence>
<evidence type="ECO:0000313" key="9">
    <source>
        <dbReference type="EMBL" id="KPK64791.1"/>
    </source>
</evidence>
<comment type="subcellular location">
    <subcellularLocation>
        <location evidence="1 7">Cell membrane</location>
        <topology evidence="1 7">Multi-pass membrane protein</topology>
    </subcellularLocation>
</comment>
<evidence type="ECO:0000256" key="5">
    <source>
        <dbReference type="ARBA" id="ARBA00022989"/>
    </source>
</evidence>
<name>A0A0S8FVV3_UNCW3</name>
<feature type="transmembrane region" description="Helical" evidence="7">
    <location>
        <begin position="152"/>
        <end position="175"/>
    </location>
</feature>
<feature type="domain" description="ABC transmembrane type-1" evidence="8">
    <location>
        <begin position="65"/>
        <end position="276"/>
    </location>
</feature>
<dbReference type="SUPFAM" id="SSF161098">
    <property type="entry name" value="MetI-like"/>
    <property type="match status" value="1"/>
</dbReference>
<dbReference type="CDD" id="cd06261">
    <property type="entry name" value="TM_PBP2"/>
    <property type="match status" value="1"/>
</dbReference>
<dbReference type="GO" id="GO:0055085">
    <property type="term" value="P:transmembrane transport"/>
    <property type="evidence" value="ECO:0007669"/>
    <property type="project" value="InterPro"/>
</dbReference>
<dbReference type="AlphaFoldDB" id="A0A0S8FVV3"/>
<dbReference type="STRING" id="1703779.AMJ83_00995"/>
<keyword evidence="6 7" id="KW-0472">Membrane</keyword>
<dbReference type="PANTHER" id="PTHR43005">
    <property type="entry name" value="BLR7065 PROTEIN"/>
    <property type="match status" value="1"/>
</dbReference>
<dbReference type="Proteomes" id="UP000051373">
    <property type="component" value="Unassembled WGS sequence"/>
</dbReference>
<keyword evidence="2 7" id="KW-0813">Transport</keyword>
<protein>
    <submittedName>
        <fullName evidence="9">ABC transporter permease</fullName>
    </submittedName>
</protein>
<evidence type="ECO:0000256" key="2">
    <source>
        <dbReference type="ARBA" id="ARBA00022448"/>
    </source>
</evidence>
<dbReference type="PANTHER" id="PTHR43005:SF1">
    <property type="entry name" value="SPERMIDINE_PUTRESCINE TRANSPORT SYSTEM PERMEASE PROTEIN"/>
    <property type="match status" value="1"/>
</dbReference>
<proteinExistence type="inferred from homology"/>
<evidence type="ECO:0000256" key="4">
    <source>
        <dbReference type="ARBA" id="ARBA00022692"/>
    </source>
</evidence>
<dbReference type="GO" id="GO:0005886">
    <property type="term" value="C:plasma membrane"/>
    <property type="evidence" value="ECO:0007669"/>
    <property type="project" value="UniProtKB-SubCell"/>
</dbReference>
<comment type="caution">
    <text evidence="9">The sequence shown here is derived from an EMBL/GenBank/DDBJ whole genome shotgun (WGS) entry which is preliminary data.</text>
</comment>
<evidence type="ECO:0000256" key="6">
    <source>
        <dbReference type="ARBA" id="ARBA00023136"/>
    </source>
</evidence>
<feature type="transmembrane region" description="Helical" evidence="7">
    <location>
        <begin position="61"/>
        <end position="90"/>
    </location>
</feature>
<dbReference type="InterPro" id="IPR035906">
    <property type="entry name" value="MetI-like_sf"/>
</dbReference>
<accession>A0A0S8FVV3</accession>
<dbReference type="EMBL" id="LJUJ01000001">
    <property type="protein sequence ID" value="KPK64791.1"/>
    <property type="molecule type" value="Genomic_DNA"/>
</dbReference>
<dbReference type="InterPro" id="IPR000515">
    <property type="entry name" value="MetI-like"/>
</dbReference>
<comment type="similarity">
    <text evidence="7">Belongs to the binding-protein-dependent transport system permease family.</text>
</comment>
<feature type="transmembrane region" description="Helical" evidence="7">
    <location>
        <begin position="196"/>
        <end position="218"/>
    </location>
</feature>
<organism evidence="9 10">
    <name type="scientific">candidate division WOR_3 bacterium SM23_42</name>
    <dbReference type="NCBI Taxonomy" id="1703779"/>
    <lineage>
        <taxon>Bacteria</taxon>
        <taxon>Bacteria division WOR-3</taxon>
    </lineage>
</organism>
<keyword evidence="4 7" id="KW-0812">Transmembrane</keyword>
<dbReference type="Gene3D" id="1.10.3720.10">
    <property type="entry name" value="MetI-like"/>
    <property type="match status" value="1"/>
</dbReference>
<feature type="transmembrane region" description="Helical" evidence="7">
    <location>
        <begin position="255"/>
        <end position="277"/>
    </location>
</feature>
<dbReference type="Pfam" id="PF00528">
    <property type="entry name" value="BPD_transp_1"/>
    <property type="match status" value="1"/>
</dbReference>
<reference evidence="9 10" key="1">
    <citation type="journal article" date="2015" name="Microbiome">
        <title>Genomic resolution of linkages in carbon, nitrogen, and sulfur cycling among widespread estuary sediment bacteria.</title>
        <authorList>
            <person name="Baker B.J."/>
            <person name="Lazar C.S."/>
            <person name="Teske A.P."/>
            <person name="Dick G.J."/>
        </authorList>
    </citation>
    <scope>NUCLEOTIDE SEQUENCE [LARGE SCALE GENOMIC DNA]</scope>
    <source>
        <strain evidence="9">SM23_42</strain>
    </source>
</reference>
<keyword evidence="5 7" id="KW-1133">Transmembrane helix</keyword>
<feature type="transmembrane region" description="Helical" evidence="7">
    <location>
        <begin position="9"/>
        <end position="32"/>
    </location>
</feature>
<feature type="transmembrane region" description="Helical" evidence="7">
    <location>
        <begin position="102"/>
        <end position="122"/>
    </location>
</feature>
<dbReference type="PROSITE" id="PS50928">
    <property type="entry name" value="ABC_TM1"/>
    <property type="match status" value="1"/>
</dbReference>
<evidence type="ECO:0000313" key="10">
    <source>
        <dbReference type="Proteomes" id="UP000051373"/>
    </source>
</evidence>
<keyword evidence="3" id="KW-1003">Cell membrane</keyword>
<sequence length="285" mass="31846">MSRELKEAIIFIMPLVLFIASFILIPVLGTFWNSLWLDVPFVARKFVGLQSYFRLVSDEQFWQATLFTTTFALVSVLIEMIFGTIIALVLNERIRMRGLLRGIALIPWAIPSVIGARVWQLIYRYDYGIANWVLQKIGLASVNWFGSPLGSFAALVLADVWRTTPFVAIIILAGLQTVRGDVLEQAQVDGANMFQRFFKITMPMIKPIIIVALLFRTIDALRVFDLVYVLTGGGPGGATTSISLYGYKFFLLGDFGYGSTVSVILFILALVLAVLYIRIGKLRAS</sequence>
<evidence type="ECO:0000256" key="7">
    <source>
        <dbReference type="RuleBase" id="RU363032"/>
    </source>
</evidence>
<evidence type="ECO:0000256" key="1">
    <source>
        <dbReference type="ARBA" id="ARBA00004651"/>
    </source>
</evidence>
<gene>
    <name evidence="9" type="ORF">AMJ83_00995</name>
</gene>
<evidence type="ECO:0000256" key="3">
    <source>
        <dbReference type="ARBA" id="ARBA00022475"/>
    </source>
</evidence>